<evidence type="ECO:0008006" key="4">
    <source>
        <dbReference type="Google" id="ProtNLM"/>
    </source>
</evidence>
<name>A0A511YAC6_9FLAO</name>
<reference evidence="2 3" key="1">
    <citation type="submission" date="2019-07" db="EMBL/GenBank/DDBJ databases">
        <title>Whole genome shotgun sequence of Chryseobacterium lathyri NBRC 105250.</title>
        <authorList>
            <person name="Hosoyama A."/>
            <person name="Uohara A."/>
            <person name="Ohji S."/>
            <person name="Ichikawa N."/>
        </authorList>
    </citation>
    <scope>NUCLEOTIDE SEQUENCE [LARGE SCALE GENOMIC DNA]</scope>
    <source>
        <strain evidence="2 3">NBRC 105250</strain>
    </source>
</reference>
<sequence length="144" mass="16527">MDQKKIIAAIILIAGFLTSIYVGINISTKNNIFLYDFVISKRFSIIDIAIASSEETVFKSQLISILLYLFFIILFLRQGNKSFIVYIFFSLILLVIIFETYCIYLVLNDKYLGQHLTLNIIIFLLGLSVLKKFKSSKAGYENTQ</sequence>
<comment type="caution">
    <text evidence="2">The sequence shown here is derived from an EMBL/GenBank/DDBJ whole genome shotgun (WGS) entry which is preliminary data.</text>
</comment>
<dbReference type="AlphaFoldDB" id="A0A511YAC6"/>
<keyword evidence="1" id="KW-0812">Transmembrane</keyword>
<evidence type="ECO:0000313" key="2">
    <source>
        <dbReference type="EMBL" id="GEN72151.1"/>
    </source>
</evidence>
<gene>
    <name evidence="2" type="ORF">CLA01_22230</name>
</gene>
<evidence type="ECO:0000313" key="3">
    <source>
        <dbReference type="Proteomes" id="UP000321150"/>
    </source>
</evidence>
<proteinExistence type="predicted"/>
<protein>
    <recommendedName>
        <fullName evidence="4">DUF4293 domain-containing protein</fullName>
    </recommendedName>
</protein>
<organism evidence="2 3">
    <name type="scientific">Chryseobacterium lathyri</name>
    <dbReference type="NCBI Taxonomy" id="395933"/>
    <lineage>
        <taxon>Bacteria</taxon>
        <taxon>Pseudomonadati</taxon>
        <taxon>Bacteroidota</taxon>
        <taxon>Flavobacteriia</taxon>
        <taxon>Flavobacteriales</taxon>
        <taxon>Weeksellaceae</taxon>
        <taxon>Chryseobacterium group</taxon>
        <taxon>Chryseobacterium</taxon>
    </lineage>
</organism>
<feature type="transmembrane region" description="Helical" evidence="1">
    <location>
        <begin position="6"/>
        <end position="26"/>
    </location>
</feature>
<accession>A0A511YAC6</accession>
<feature type="transmembrane region" description="Helical" evidence="1">
    <location>
        <begin position="83"/>
        <end position="106"/>
    </location>
</feature>
<dbReference type="Proteomes" id="UP000321150">
    <property type="component" value="Unassembled WGS sequence"/>
</dbReference>
<feature type="transmembrane region" description="Helical" evidence="1">
    <location>
        <begin position="58"/>
        <end position="76"/>
    </location>
</feature>
<dbReference type="EMBL" id="BJYI01000007">
    <property type="protein sequence ID" value="GEN72151.1"/>
    <property type="molecule type" value="Genomic_DNA"/>
</dbReference>
<dbReference type="RefSeq" id="WP_111960824.1">
    <property type="nucleotide sequence ID" value="NZ_BJYI01000007.1"/>
</dbReference>
<evidence type="ECO:0000256" key="1">
    <source>
        <dbReference type="SAM" id="Phobius"/>
    </source>
</evidence>
<keyword evidence="1" id="KW-0472">Membrane</keyword>
<feature type="transmembrane region" description="Helical" evidence="1">
    <location>
        <begin position="112"/>
        <end position="130"/>
    </location>
</feature>
<keyword evidence="1" id="KW-1133">Transmembrane helix</keyword>